<evidence type="ECO:0000256" key="9">
    <source>
        <dbReference type="ARBA" id="ARBA00047754"/>
    </source>
</evidence>
<keyword evidence="5" id="KW-0067">ATP-binding</keyword>
<evidence type="ECO:0000256" key="6">
    <source>
        <dbReference type="ARBA" id="ARBA00023002"/>
    </source>
</evidence>
<protein>
    <recommendedName>
        <fullName evidence="2 10">Ribonucleoside-diphosphate reductase</fullName>
        <ecNumber evidence="2 10">1.17.4.1</ecNumber>
    </recommendedName>
</protein>
<keyword evidence="13" id="KW-1185">Reference proteome</keyword>
<keyword evidence="7 10" id="KW-0215">Deoxyribonucleotide synthesis</keyword>
<gene>
    <name evidence="12" type="primary">nrdE2</name>
    <name evidence="12" type="ORF">CMASS_08435</name>
</gene>
<evidence type="ECO:0000256" key="10">
    <source>
        <dbReference type="RuleBase" id="RU003410"/>
    </source>
</evidence>
<evidence type="ECO:0000256" key="2">
    <source>
        <dbReference type="ARBA" id="ARBA00012274"/>
    </source>
</evidence>
<dbReference type="CDD" id="cd01679">
    <property type="entry name" value="RNR_I"/>
    <property type="match status" value="1"/>
</dbReference>
<evidence type="ECO:0000256" key="1">
    <source>
        <dbReference type="ARBA" id="ARBA00010406"/>
    </source>
</evidence>
<dbReference type="Pfam" id="PF08343">
    <property type="entry name" value="RNR_N"/>
    <property type="match status" value="1"/>
</dbReference>
<dbReference type="Proteomes" id="UP001220064">
    <property type="component" value="Chromosome"/>
</dbReference>
<sequence>MSTQLGKNVAEPVNPEEQLDYHALNAMLNLYDENGQVQFEKDREAANQFFLQHVNQNTVYFHDLEEKIGYLLDNKYYEREVLDRYDFSFVKDLFKRAYSYKFRFKSFLGAYKYYTSYTLKTFDGRRYLERFEDRVSMTALFLAHGDTGLAEQIVDEIMTGRFQPATPTFLNAGKAQRGELVSCFLLRIEDNMESIGRSINSALQLSKRGGGVALLLSNIREEGAPIKHIQNQSSGVIPVMKLLEDSFSYANQLGARQGAGAVYLNAHHPDILRFLDTKRENADEKIRIKTLSLGVVIPDITFELAKRNEDMYLFSPYDVERVYGKAFGDISVSEHYEEMVEDPRIRKKKIGARQFFQTLAELQFESGYPYIMFEDTVNRANPVKTGRINMSNLCSEILQVNNESLFNADLTYEQIGNDISCNLGSLNIAMTMDSPDFAQTVETAIRSLTAVSDQTSIDSVPSVRQGNDQSHAIGLGQMNLHGYLGREHIEYGSEEALDFTNAYFAAVMYAALRASNKIARERGEYFREFPESDYATGEFFDSYDPAEFEPKTDRVKELFANSSIHTPTADDWAQLKEDVRQHGLYNRNLQAVPPTGSISYINNSTSSIHPIASKIEIRKEGKIGRVYYPAPHMDNENLDYFKDAYEVGAEKIIDTYAAATRYVDQGLSLTLFFKDTATTRDINRAQIYAWRKGIKTLYYIRLRQLALSGTEVEGCVSCML</sequence>
<dbReference type="InterPro" id="IPR026459">
    <property type="entry name" value="RNR_1b_NrdE"/>
</dbReference>
<evidence type="ECO:0000259" key="11">
    <source>
        <dbReference type="PROSITE" id="PS00089"/>
    </source>
</evidence>
<proteinExistence type="inferred from homology"/>
<dbReference type="InterPro" id="IPR000788">
    <property type="entry name" value="RNR_lg_C"/>
</dbReference>
<accession>A0ABY7U8U4</accession>
<evidence type="ECO:0000256" key="5">
    <source>
        <dbReference type="ARBA" id="ARBA00022840"/>
    </source>
</evidence>
<feature type="domain" description="Ribonucleotide reductase large subunit" evidence="11">
    <location>
        <begin position="572"/>
        <end position="594"/>
    </location>
</feature>
<evidence type="ECO:0000256" key="4">
    <source>
        <dbReference type="ARBA" id="ARBA00022741"/>
    </source>
</evidence>
<name>A0ABY7U8U4_9CORY</name>
<dbReference type="PANTHER" id="PTHR11573">
    <property type="entry name" value="RIBONUCLEOSIDE-DIPHOSPHATE REDUCTASE LARGE CHAIN"/>
    <property type="match status" value="1"/>
</dbReference>
<dbReference type="PANTHER" id="PTHR11573:SF30">
    <property type="entry name" value="RIBONUCLEOSIDE-DIPHOSPHATE REDUCTASE 2 SUBUNIT ALPHA"/>
    <property type="match status" value="1"/>
</dbReference>
<dbReference type="Gene3D" id="1.10.1650.20">
    <property type="match status" value="1"/>
</dbReference>
<keyword evidence="4" id="KW-0547">Nucleotide-binding</keyword>
<dbReference type="InterPro" id="IPR013346">
    <property type="entry name" value="NrdE_NrdA_C"/>
</dbReference>
<dbReference type="PROSITE" id="PS00089">
    <property type="entry name" value="RIBORED_LARGE"/>
    <property type="match status" value="1"/>
</dbReference>
<keyword evidence="8" id="KW-1015">Disulfide bond</keyword>
<evidence type="ECO:0000313" key="13">
    <source>
        <dbReference type="Proteomes" id="UP001220064"/>
    </source>
</evidence>
<dbReference type="PRINTS" id="PR01183">
    <property type="entry name" value="RIBORDTASEM1"/>
</dbReference>
<dbReference type="GO" id="GO:0004748">
    <property type="term" value="F:ribonucleoside-diphosphate reductase activity, thioredoxin disulfide as acceptor"/>
    <property type="evidence" value="ECO:0007669"/>
    <property type="project" value="UniProtKB-EC"/>
</dbReference>
<dbReference type="InterPro" id="IPR013509">
    <property type="entry name" value="RNR_lsu_N"/>
</dbReference>
<dbReference type="InterPro" id="IPR039718">
    <property type="entry name" value="Rrm1"/>
</dbReference>
<dbReference type="SUPFAM" id="SSF48168">
    <property type="entry name" value="R1 subunit of ribonucleotide reductase, N-terminal domain"/>
    <property type="match status" value="1"/>
</dbReference>
<dbReference type="NCBIfam" id="TIGR04170">
    <property type="entry name" value="RNR_1b_NrdE"/>
    <property type="match status" value="1"/>
</dbReference>
<dbReference type="Gene3D" id="3.20.70.20">
    <property type="match status" value="1"/>
</dbReference>
<comment type="catalytic activity">
    <reaction evidence="9 10">
        <text>a 2'-deoxyribonucleoside 5'-diphosphate + [thioredoxin]-disulfide + H2O = a ribonucleoside 5'-diphosphate + [thioredoxin]-dithiol</text>
        <dbReference type="Rhea" id="RHEA:23252"/>
        <dbReference type="Rhea" id="RHEA-COMP:10698"/>
        <dbReference type="Rhea" id="RHEA-COMP:10700"/>
        <dbReference type="ChEBI" id="CHEBI:15377"/>
        <dbReference type="ChEBI" id="CHEBI:29950"/>
        <dbReference type="ChEBI" id="CHEBI:50058"/>
        <dbReference type="ChEBI" id="CHEBI:57930"/>
        <dbReference type="ChEBI" id="CHEBI:73316"/>
        <dbReference type="EC" id="1.17.4.1"/>
    </reaction>
</comment>
<dbReference type="EC" id="1.17.4.1" evidence="2 10"/>
<evidence type="ECO:0000256" key="8">
    <source>
        <dbReference type="ARBA" id="ARBA00023157"/>
    </source>
</evidence>
<comment type="similarity">
    <text evidence="1 10">Belongs to the ribonucleoside diphosphate reductase large chain family.</text>
</comment>
<evidence type="ECO:0000256" key="7">
    <source>
        <dbReference type="ARBA" id="ARBA00023116"/>
    </source>
</evidence>
<dbReference type="InterPro" id="IPR013554">
    <property type="entry name" value="RNR_N"/>
</dbReference>
<keyword evidence="6 10" id="KW-0560">Oxidoreductase</keyword>
<dbReference type="Pfam" id="PF02867">
    <property type="entry name" value="Ribonuc_red_lgC"/>
    <property type="match status" value="1"/>
</dbReference>
<dbReference type="InterPro" id="IPR008926">
    <property type="entry name" value="RNR_R1-su_N"/>
</dbReference>
<comment type="function">
    <text evidence="10">Provides the precursors necessary for DNA synthesis. Catalyzes the biosynthesis of deoxyribonucleotides from the corresponding ribonucleotides.</text>
</comment>
<keyword evidence="3" id="KW-0021">Allosteric enzyme</keyword>
<dbReference type="NCBIfam" id="TIGR02506">
    <property type="entry name" value="NrdE_NrdA"/>
    <property type="match status" value="1"/>
</dbReference>
<dbReference type="SUPFAM" id="SSF51998">
    <property type="entry name" value="PFL-like glycyl radical enzymes"/>
    <property type="match status" value="1"/>
</dbReference>
<organism evidence="12 13">
    <name type="scientific">Corynebacterium massiliense DSM 45435</name>
    <dbReference type="NCBI Taxonomy" id="1121364"/>
    <lineage>
        <taxon>Bacteria</taxon>
        <taxon>Bacillati</taxon>
        <taxon>Actinomycetota</taxon>
        <taxon>Actinomycetes</taxon>
        <taxon>Mycobacteriales</taxon>
        <taxon>Corynebacteriaceae</taxon>
        <taxon>Corynebacterium</taxon>
    </lineage>
</organism>
<dbReference type="EMBL" id="CP063189">
    <property type="protein sequence ID" value="WCZ33111.1"/>
    <property type="molecule type" value="Genomic_DNA"/>
</dbReference>
<evidence type="ECO:0000256" key="3">
    <source>
        <dbReference type="ARBA" id="ARBA00022533"/>
    </source>
</evidence>
<dbReference type="RefSeq" id="WP_022863796.1">
    <property type="nucleotide sequence ID" value="NZ_ATVG01000018.1"/>
</dbReference>
<dbReference type="Pfam" id="PF00317">
    <property type="entry name" value="Ribonuc_red_lgN"/>
    <property type="match status" value="1"/>
</dbReference>
<evidence type="ECO:0000313" key="12">
    <source>
        <dbReference type="EMBL" id="WCZ33111.1"/>
    </source>
</evidence>
<reference evidence="12 13" key="1">
    <citation type="submission" date="2020-10" db="EMBL/GenBank/DDBJ databases">
        <title>Complete genome sequence of Corynebacterium massiliense DSM 45435, type strain of Corynebacterium massiliense.</title>
        <authorList>
            <person name="Busche T."/>
            <person name="Kalinowski J."/>
            <person name="Ruckert C."/>
        </authorList>
    </citation>
    <scope>NUCLEOTIDE SEQUENCE [LARGE SCALE GENOMIC DNA]</scope>
    <source>
        <strain evidence="12 13">DSM 45435</strain>
    </source>
</reference>